<accession>A0A5N6QUZ5</accession>
<evidence type="ECO:0000313" key="2">
    <source>
        <dbReference type="EMBL" id="KAE8009752.1"/>
    </source>
</evidence>
<dbReference type="Proteomes" id="UP000327013">
    <property type="component" value="Chromosome 2"/>
</dbReference>
<organism evidence="2 3">
    <name type="scientific">Carpinus fangiana</name>
    <dbReference type="NCBI Taxonomy" id="176857"/>
    <lineage>
        <taxon>Eukaryota</taxon>
        <taxon>Viridiplantae</taxon>
        <taxon>Streptophyta</taxon>
        <taxon>Embryophyta</taxon>
        <taxon>Tracheophyta</taxon>
        <taxon>Spermatophyta</taxon>
        <taxon>Magnoliopsida</taxon>
        <taxon>eudicotyledons</taxon>
        <taxon>Gunneridae</taxon>
        <taxon>Pentapetalae</taxon>
        <taxon>rosids</taxon>
        <taxon>fabids</taxon>
        <taxon>Fagales</taxon>
        <taxon>Betulaceae</taxon>
        <taxon>Carpinus</taxon>
    </lineage>
</organism>
<name>A0A5N6QUZ5_9ROSI</name>
<dbReference type="PANTHER" id="PTHR35632">
    <property type="entry name" value="MAJOR POLLEN ALLERGEN OLE E 6-LIKE"/>
    <property type="match status" value="1"/>
</dbReference>
<feature type="chain" id="PRO_5024290446" evidence="1">
    <location>
        <begin position="19"/>
        <end position="124"/>
    </location>
</feature>
<proteinExistence type="predicted"/>
<reference evidence="2 3" key="1">
    <citation type="submission" date="2019-06" db="EMBL/GenBank/DDBJ databases">
        <title>A chromosomal-level reference genome of Carpinus fangiana (Coryloideae, Betulaceae).</title>
        <authorList>
            <person name="Yang X."/>
            <person name="Wang Z."/>
            <person name="Zhang L."/>
            <person name="Hao G."/>
            <person name="Liu J."/>
            <person name="Yang Y."/>
        </authorList>
    </citation>
    <scope>NUCLEOTIDE SEQUENCE [LARGE SCALE GENOMIC DNA]</scope>
    <source>
        <strain evidence="2">Cfa_2016G</strain>
        <tissue evidence="2">Leaf</tissue>
    </source>
</reference>
<dbReference type="InterPro" id="IPR036466">
    <property type="entry name" value="Pollen_allergen_ole-e-6_sf"/>
</dbReference>
<feature type="signal peptide" evidence="1">
    <location>
        <begin position="1"/>
        <end position="18"/>
    </location>
</feature>
<keyword evidence="3" id="KW-1185">Reference proteome</keyword>
<dbReference type="Gene3D" id="1.10.287.720">
    <property type="entry name" value="Pollen allergen ole e 6"/>
    <property type="match status" value="1"/>
</dbReference>
<evidence type="ECO:0000256" key="1">
    <source>
        <dbReference type="SAM" id="SignalP"/>
    </source>
</evidence>
<sequence>MANKLIALFLVCIVVVVAFSLHEATPQADDAKFKSCFDTCKKECLDKENGETFCETKCSNECGDKEHAVWRSVLRGGPSPGPLEGGARKGENPVVPGPCCTTRRCQRVRLFGNATPIERRFPRL</sequence>
<keyword evidence="1" id="KW-0732">Signal</keyword>
<dbReference type="AlphaFoldDB" id="A0A5N6QUZ5"/>
<dbReference type="SUPFAM" id="SSF111388">
    <property type="entry name" value="Pollen allergen ole e 6"/>
    <property type="match status" value="1"/>
</dbReference>
<gene>
    <name evidence="2" type="ORF">FH972_006170</name>
</gene>
<dbReference type="EMBL" id="CM017322">
    <property type="protein sequence ID" value="KAE8009752.1"/>
    <property type="molecule type" value="Genomic_DNA"/>
</dbReference>
<dbReference type="OrthoDB" id="1869791at2759"/>
<dbReference type="PANTHER" id="PTHR35632:SF1">
    <property type="entry name" value="MAJOR POLLEN ALLERGEN OLE E 6-LIKE"/>
    <property type="match status" value="1"/>
</dbReference>
<dbReference type="InterPro" id="IPR015333">
    <property type="entry name" value="Pollen_allergen_ole-e-6"/>
</dbReference>
<evidence type="ECO:0000313" key="3">
    <source>
        <dbReference type="Proteomes" id="UP000327013"/>
    </source>
</evidence>
<protein>
    <submittedName>
        <fullName evidence="2">Uncharacterized protein</fullName>
    </submittedName>
</protein>